<dbReference type="Gene3D" id="3.40.630.10">
    <property type="entry name" value="Zn peptidases"/>
    <property type="match status" value="1"/>
</dbReference>
<evidence type="ECO:0000256" key="4">
    <source>
        <dbReference type="ARBA" id="ARBA00022801"/>
    </source>
</evidence>
<keyword evidence="11" id="KW-0121">Carboxypeptidase</keyword>
<dbReference type="GO" id="GO:0004181">
    <property type="term" value="F:metallocarboxypeptidase activity"/>
    <property type="evidence" value="ECO:0007669"/>
    <property type="project" value="InterPro"/>
</dbReference>
<feature type="region of interest" description="Disordered" evidence="8">
    <location>
        <begin position="27"/>
        <end position="47"/>
    </location>
</feature>
<protein>
    <submittedName>
        <fullName evidence="11">Zinc carboxypeptidase</fullName>
    </submittedName>
</protein>
<evidence type="ECO:0000256" key="7">
    <source>
        <dbReference type="PROSITE-ProRule" id="PRU01379"/>
    </source>
</evidence>
<keyword evidence="9" id="KW-0732">Signal</keyword>
<evidence type="ECO:0000313" key="12">
    <source>
        <dbReference type="EMBL" id="SFD44296.1"/>
    </source>
</evidence>
<comment type="similarity">
    <text evidence="2 7">Belongs to the peptidase M14 family.</text>
</comment>
<feature type="active site" description="Proton donor/acceptor" evidence="7">
    <location>
        <position position="280"/>
    </location>
</feature>
<evidence type="ECO:0000313" key="11">
    <source>
        <dbReference type="EMBL" id="SEG93322.1"/>
    </source>
</evidence>
<dbReference type="SMART" id="SM00631">
    <property type="entry name" value="Zn_pept"/>
    <property type="match status" value="1"/>
</dbReference>
<keyword evidence="4" id="KW-0378">Hydrolase</keyword>
<name>A0A1H6E6J9_9PSEU</name>
<keyword evidence="6" id="KW-0482">Metalloprotease</keyword>
<proteinExistence type="inferred from homology"/>
<comment type="cofactor">
    <cofactor evidence="1">
        <name>Zn(2+)</name>
        <dbReference type="ChEBI" id="CHEBI:29105"/>
    </cofactor>
</comment>
<feature type="chain" id="PRO_5030028693" evidence="9">
    <location>
        <begin position="26"/>
        <end position="425"/>
    </location>
</feature>
<dbReference type="CDD" id="cd06242">
    <property type="entry name" value="M14-like"/>
    <property type="match status" value="1"/>
</dbReference>
<dbReference type="Pfam" id="PF00246">
    <property type="entry name" value="Peptidase_M14"/>
    <property type="match status" value="1"/>
</dbReference>
<evidence type="ECO:0000256" key="5">
    <source>
        <dbReference type="ARBA" id="ARBA00022833"/>
    </source>
</evidence>
<dbReference type="AlphaFoldDB" id="A0A1H6E6J9"/>
<feature type="compositionally biased region" description="Polar residues" evidence="8">
    <location>
        <begin position="31"/>
        <end position="45"/>
    </location>
</feature>
<evidence type="ECO:0000256" key="6">
    <source>
        <dbReference type="ARBA" id="ARBA00023049"/>
    </source>
</evidence>
<keyword evidence="5" id="KW-0862">Zinc</keyword>
<reference evidence="13 14" key="1">
    <citation type="submission" date="2016-10" db="EMBL/GenBank/DDBJ databases">
        <authorList>
            <person name="Varghese N."/>
            <person name="Submissions S."/>
        </authorList>
    </citation>
    <scope>NUCLEOTIDE SEQUENCE [LARGE SCALE GENOMIC DNA]</scope>
    <source>
        <strain evidence="14">ATCC 20501</strain>
        <strain evidence="12 13">CGMCC 4.3529</strain>
    </source>
</reference>
<dbReference type="InterPro" id="IPR000834">
    <property type="entry name" value="Peptidase_M14"/>
</dbReference>
<accession>A0A1H6E6J9</accession>
<dbReference type="SUPFAM" id="SSF53187">
    <property type="entry name" value="Zn-dependent exopeptidases"/>
    <property type="match status" value="1"/>
</dbReference>
<dbReference type="PROSITE" id="PS52035">
    <property type="entry name" value="PEPTIDASE_M14"/>
    <property type="match status" value="1"/>
</dbReference>
<sequence>MGRLARSAVVPLAVCALLAAPMASAQERTAAPTTGFEQSDGSRWTTPEEEAEFLRAVDEGSRNVSVEQIGASTQDRPLRLVRIGAPSARTSVLFTCSQHGDEPSGREACLSSIRDLGFSEDPAVRQFLRTTSVLFVPNANPDGNVADTRENADGVDINRDHLALKSPEARALAQVLRDEQPDVVHDLHEYGAKPPYYVKDFLALWPRNLNTAEGVHGESERLSEEYVRPAVEDIGFSTGVYGIWTDPETGEPIKQVAGDGQERILRNTTGVKNAIGLLVETRVDPLTEEEQADPAVNNHRRVDSQLAGISATLRMMSERRAEIATATAQARLAGLRGEGPVYFGGADNEPPAPEEVDENPPCAYRLTADQFGEVRDELDLHGVRSIPAPDGGRVVPMRQEARSLVALLLDSRAEFRLTDGRPLSC</sequence>
<evidence type="ECO:0000256" key="2">
    <source>
        <dbReference type="ARBA" id="ARBA00005988"/>
    </source>
</evidence>
<dbReference type="GO" id="GO:0005615">
    <property type="term" value="C:extracellular space"/>
    <property type="evidence" value="ECO:0007669"/>
    <property type="project" value="TreeGrafter"/>
</dbReference>
<feature type="domain" description="Peptidase M14" evidence="10">
    <location>
        <begin position="43"/>
        <end position="302"/>
    </location>
</feature>
<evidence type="ECO:0000313" key="14">
    <source>
        <dbReference type="Proteomes" id="UP000236729"/>
    </source>
</evidence>
<dbReference type="Proteomes" id="UP000199690">
    <property type="component" value="Unassembled WGS sequence"/>
</dbReference>
<accession>A0A1I1SCU1</accession>
<evidence type="ECO:0000256" key="9">
    <source>
        <dbReference type="SAM" id="SignalP"/>
    </source>
</evidence>
<dbReference type="GO" id="GO:0008270">
    <property type="term" value="F:zinc ion binding"/>
    <property type="evidence" value="ECO:0007669"/>
    <property type="project" value="InterPro"/>
</dbReference>
<evidence type="ECO:0000256" key="3">
    <source>
        <dbReference type="ARBA" id="ARBA00022670"/>
    </source>
</evidence>
<dbReference type="PANTHER" id="PTHR11705:SF143">
    <property type="entry name" value="SLL0236 PROTEIN"/>
    <property type="match status" value="1"/>
</dbReference>
<dbReference type="PANTHER" id="PTHR11705">
    <property type="entry name" value="PROTEASE FAMILY M14 CARBOXYPEPTIDASE A,B"/>
    <property type="match status" value="1"/>
</dbReference>
<evidence type="ECO:0000256" key="8">
    <source>
        <dbReference type="SAM" id="MobiDB-lite"/>
    </source>
</evidence>
<dbReference type="Proteomes" id="UP000236729">
    <property type="component" value="Unassembled WGS sequence"/>
</dbReference>
<keyword evidence="13" id="KW-1185">Reference proteome</keyword>
<feature type="signal peptide" evidence="9">
    <location>
        <begin position="1"/>
        <end position="25"/>
    </location>
</feature>
<keyword evidence="3" id="KW-0645">Protease</keyword>
<evidence type="ECO:0000256" key="1">
    <source>
        <dbReference type="ARBA" id="ARBA00001947"/>
    </source>
</evidence>
<evidence type="ECO:0000313" key="13">
    <source>
        <dbReference type="Proteomes" id="UP000199690"/>
    </source>
</evidence>
<organism evidence="11 14">
    <name type="scientific">Saccharopolyspora kobensis</name>
    <dbReference type="NCBI Taxonomy" id="146035"/>
    <lineage>
        <taxon>Bacteria</taxon>
        <taxon>Bacillati</taxon>
        <taxon>Actinomycetota</taxon>
        <taxon>Actinomycetes</taxon>
        <taxon>Pseudonocardiales</taxon>
        <taxon>Pseudonocardiaceae</taxon>
        <taxon>Saccharopolyspora</taxon>
    </lineage>
</organism>
<dbReference type="EMBL" id="FOME01000004">
    <property type="protein sequence ID" value="SFD44296.1"/>
    <property type="molecule type" value="Genomic_DNA"/>
</dbReference>
<dbReference type="RefSeq" id="WP_093351875.1">
    <property type="nucleotide sequence ID" value="NZ_FNVB01000009.1"/>
</dbReference>
<evidence type="ECO:0000259" key="10">
    <source>
        <dbReference type="PROSITE" id="PS52035"/>
    </source>
</evidence>
<dbReference type="GO" id="GO:0006508">
    <property type="term" value="P:proteolysis"/>
    <property type="evidence" value="ECO:0007669"/>
    <property type="project" value="UniProtKB-KW"/>
</dbReference>
<gene>
    <name evidence="11" type="ORF">SAMN02982929_05793</name>
    <name evidence="12" type="ORF">SAMN05216506_104322</name>
</gene>
<reference evidence="11" key="2">
    <citation type="submission" date="2016-10" db="EMBL/GenBank/DDBJ databases">
        <authorList>
            <person name="de Groot N.N."/>
        </authorList>
    </citation>
    <scope>NUCLEOTIDE SEQUENCE [LARGE SCALE GENOMIC DNA]</scope>
    <source>
        <strain evidence="11">ATCC 20501</strain>
    </source>
</reference>
<dbReference type="EMBL" id="FNVB01000009">
    <property type="protein sequence ID" value="SEG93322.1"/>
    <property type="molecule type" value="Genomic_DNA"/>
</dbReference>